<protein>
    <submittedName>
        <fullName evidence="1">Beta-glucosidase-like SFR2 chloroplastic</fullName>
    </submittedName>
</protein>
<sequence>MISVEGEEFFFGLATAPARVEDRLNDAWLLFAEGEPSDALKKEGLQPEDALMGMTTADGGSQQAPLPSKEVNKRGNKRKPLKMAVQAMLRWFQKYTEEKDDREEITAANEEVHHKVAAWHNVPHRPGGEATVWFDPDTELKLARGTGKPVKGLKETVYFAALERYKWIINRLLSYGMKMMLTLFHHSLPPCAGEYGGWKLEKTVDYFMDFTSTLSKAKVHMVCSKLLQFQWLIPLPLLYVDGIPNTLDFIGINCYGQEIVSGPGLKLVETDEYSGAPLLGFLFWTISDNWEWTDGFSPRFGLVAEDRANDLVRIPRPSHRLFTEVVTSVKVTREDREHAGNELQIAVKGKKYDHSIGQLNMVQCMHNTLTGFQKIS</sequence>
<gene>
    <name evidence="1" type="ORF">OWV82_005539</name>
</gene>
<comment type="caution">
    <text evidence="1">The sequence shown here is derived from an EMBL/GenBank/DDBJ whole genome shotgun (WGS) entry which is preliminary data.</text>
</comment>
<evidence type="ECO:0000313" key="2">
    <source>
        <dbReference type="Proteomes" id="UP001164539"/>
    </source>
</evidence>
<accession>A0ACC1YDS2</accession>
<keyword evidence="2" id="KW-1185">Reference proteome</keyword>
<reference evidence="1 2" key="1">
    <citation type="journal article" date="2023" name="Science">
        <title>Complex scaffold remodeling in plant triterpene biosynthesis.</title>
        <authorList>
            <person name="De La Pena R."/>
            <person name="Hodgson H."/>
            <person name="Liu J.C."/>
            <person name="Stephenson M.J."/>
            <person name="Martin A.C."/>
            <person name="Owen C."/>
            <person name="Harkess A."/>
            <person name="Leebens-Mack J."/>
            <person name="Jimenez L.E."/>
            <person name="Osbourn A."/>
            <person name="Sattely E.S."/>
        </authorList>
    </citation>
    <scope>NUCLEOTIDE SEQUENCE [LARGE SCALE GENOMIC DNA]</scope>
    <source>
        <strain evidence="2">cv. JPN11</strain>
        <tissue evidence="1">Leaf</tissue>
    </source>
</reference>
<evidence type="ECO:0000313" key="1">
    <source>
        <dbReference type="EMBL" id="KAJ4721956.1"/>
    </source>
</evidence>
<organism evidence="1 2">
    <name type="scientific">Melia azedarach</name>
    <name type="common">Chinaberry tree</name>
    <dbReference type="NCBI Taxonomy" id="155640"/>
    <lineage>
        <taxon>Eukaryota</taxon>
        <taxon>Viridiplantae</taxon>
        <taxon>Streptophyta</taxon>
        <taxon>Embryophyta</taxon>
        <taxon>Tracheophyta</taxon>
        <taxon>Spermatophyta</taxon>
        <taxon>Magnoliopsida</taxon>
        <taxon>eudicotyledons</taxon>
        <taxon>Gunneridae</taxon>
        <taxon>Pentapetalae</taxon>
        <taxon>rosids</taxon>
        <taxon>malvids</taxon>
        <taxon>Sapindales</taxon>
        <taxon>Meliaceae</taxon>
        <taxon>Melia</taxon>
    </lineage>
</organism>
<dbReference type="Proteomes" id="UP001164539">
    <property type="component" value="Chromosome 3"/>
</dbReference>
<dbReference type="EMBL" id="CM051396">
    <property type="protein sequence ID" value="KAJ4721956.1"/>
    <property type="molecule type" value="Genomic_DNA"/>
</dbReference>
<proteinExistence type="predicted"/>
<name>A0ACC1YDS2_MELAZ</name>